<sequence>MKKLMAMLLIFTTITNTHSVAQTWNGSVNNDWNTAGNWTPGNVPTSSSNVIINNASTSYQPALAGNVNIASLTMSAGILNLNNFTITCSGNAVFTGDSVLNGKVIANTFDNVANMHIGGKFILEKTGPSNEFWSGNNKFYGDSLIIIWRQGSLHLENAASSPDSIFGNLKVQVADDYSVYFSQGSRLYVQNNLILDNIGNGTFFLNGANNVMIGGNLVGQNFSSSTPNFLLEKITTLGNNANGPFFSHTASINNCNFNGNFTLVADSNVAMNITNSSFLGADNLFQAGITETQSNRFGHASSGTTILRSVLNSGSNYMRDGNNKFFNNAQWETYAAYPNNVTIQQNFFGVDSCWGNMNFILMGNSSLTTNGSGYNYVAGNLTIDGQGARKGVLFTGGVGNSFTIGGNFTVKNFMPNSLPSVGNTNVYLRNVYVNGSDTCGNILLYYRRH</sequence>
<name>A0A5J5IJN2_9BACT</name>
<proteinExistence type="predicted"/>
<comment type="caution">
    <text evidence="2">The sequence shown here is derived from an EMBL/GenBank/DDBJ whole genome shotgun (WGS) entry which is preliminary data.</text>
</comment>
<keyword evidence="1" id="KW-0732">Signal</keyword>
<reference evidence="2 3" key="1">
    <citation type="submission" date="2019-09" db="EMBL/GenBank/DDBJ databases">
        <title>Draft genome sequence of Ginsengibacter sp. BR5-29.</title>
        <authorList>
            <person name="Im W.-T."/>
        </authorList>
    </citation>
    <scope>NUCLEOTIDE SEQUENCE [LARGE SCALE GENOMIC DNA]</scope>
    <source>
        <strain evidence="2 3">BR5-29</strain>
    </source>
</reference>
<keyword evidence="3" id="KW-1185">Reference proteome</keyword>
<dbReference type="RefSeq" id="WP_150412663.1">
    <property type="nucleotide sequence ID" value="NZ_VYQF01000001.1"/>
</dbReference>
<gene>
    <name evidence="2" type="ORF">FW778_00750</name>
</gene>
<feature type="signal peptide" evidence="1">
    <location>
        <begin position="1"/>
        <end position="21"/>
    </location>
</feature>
<dbReference type="EMBL" id="VYQF01000001">
    <property type="protein sequence ID" value="KAA9040603.1"/>
    <property type="molecule type" value="Genomic_DNA"/>
</dbReference>
<dbReference type="Proteomes" id="UP000326903">
    <property type="component" value="Unassembled WGS sequence"/>
</dbReference>
<dbReference type="AlphaFoldDB" id="A0A5J5IJN2"/>
<feature type="chain" id="PRO_5023927397" evidence="1">
    <location>
        <begin position="22"/>
        <end position="449"/>
    </location>
</feature>
<protein>
    <submittedName>
        <fullName evidence="2">Uncharacterized protein</fullName>
    </submittedName>
</protein>
<organism evidence="2 3">
    <name type="scientific">Ginsengibacter hankyongi</name>
    <dbReference type="NCBI Taxonomy" id="2607284"/>
    <lineage>
        <taxon>Bacteria</taxon>
        <taxon>Pseudomonadati</taxon>
        <taxon>Bacteroidota</taxon>
        <taxon>Chitinophagia</taxon>
        <taxon>Chitinophagales</taxon>
        <taxon>Chitinophagaceae</taxon>
        <taxon>Ginsengibacter</taxon>
    </lineage>
</organism>
<evidence type="ECO:0000256" key="1">
    <source>
        <dbReference type="SAM" id="SignalP"/>
    </source>
</evidence>
<evidence type="ECO:0000313" key="3">
    <source>
        <dbReference type="Proteomes" id="UP000326903"/>
    </source>
</evidence>
<evidence type="ECO:0000313" key="2">
    <source>
        <dbReference type="EMBL" id="KAA9040603.1"/>
    </source>
</evidence>
<accession>A0A5J5IJN2</accession>